<dbReference type="PANTHER" id="PTHR30302:SF1">
    <property type="entry name" value="HYDROGENASE 2 MATURATION PROTEASE"/>
    <property type="match status" value="1"/>
</dbReference>
<dbReference type="PANTHER" id="PTHR30302">
    <property type="entry name" value="HYDROGENASE 1 MATURATION PROTEASE"/>
    <property type="match status" value="1"/>
</dbReference>
<evidence type="ECO:0000313" key="5">
    <source>
        <dbReference type="EMBL" id="KUG14526.1"/>
    </source>
</evidence>
<proteinExistence type="inferred from homology"/>
<dbReference type="SUPFAM" id="SSF53163">
    <property type="entry name" value="HybD-like"/>
    <property type="match status" value="1"/>
</dbReference>
<dbReference type="NCBIfam" id="TIGR00142">
    <property type="entry name" value="hycI"/>
    <property type="match status" value="1"/>
</dbReference>
<dbReference type="GO" id="GO:0008047">
    <property type="term" value="F:enzyme activator activity"/>
    <property type="evidence" value="ECO:0007669"/>
    <property type="project" value="InterPro"/>
</dbReference>
<keyword evidence="4" id="KW-0378">Hydrolase</keyword>
<dbReference type="AlphaFoldDB" id="A0A0W8F1B5"/>
<dbReference type="InterPro" id="IPR004420">
    <property type="entry name" value="Pept_A31_hyd_mat_HycI"/>
</dbReference>
<dbReference type="Pfam" id="PF01750">
    <property type="entry name" value="HycI"/>
    <property type="match status" value="1"/>
</dbReference>
<gene>
    <name evidence="5" type="ORF">ASZ90_015827</name>
</gene>
<evidence type="ECO:0000256" key="2">
    <source>
        <dbReference type="ARBA" id="ARBA00022670"/>
    </source>
</evidence>
<accession>A0A0W8F1B5</accession>
<reference evidence="5" key="1">
    <citation type="journal article" date="2015" name="Proc. Natl. Acad. Sci. U.S.A.">
        <title>Networks of energetic and metabolic interactions define dynamics in microbial communities.</title>
        <authorList>
            <person name="Embree M."/>
            <person name="Liu J.K."/>
            <person name="Al-Bassam M.M."/>
            <person name="Zengler K."/>
        </authorList>
    </citation>
    <scope>NUCLEOTIDE SEQUENCE</scope>
</reference>
<protein>
    <submittedName>
        <fullName evidence="5">Hydrogenase 3 maturation protease</fullName>
    </submittedName>
</protein>
<dbReference type="NCBIfam" id="TIGR00072">
    <property type="entry name" value="hydrog_prot"/>
    <property type="match status" value="1"/>
</dbReference>
<dbReference type="CDD" id="cd06067">
    <property type="entry name" value="H2MP_MemB-H2evol"/>
    <property type="match status" value="1"/>
</dbReference>
<dbReference type="InterPro" id="IPR023430">
    <property type="entry name" value="Pept_HybD-like_dom_sf"/>
</dbReference>
<dbReference type="Gene3D" id="3.40.50.1450">
    <property type="entry name" value="HybD-like"/>
    <property type="match status" value="1"/>
</dbReference>
<evidence type="ECO:0000256" key="1">
    <source>
        <dbReference type="ARBA" id="ARBA00006814"/>
    </source>
</evidence>
<comment type="caution">
    <text evidence="5">The sequence shown here is derived from an EMBL/GenBank/DDBJ whole genome shotgun (WGS) entry which is preliminary data.</text>
</comment>
<name>A0A0W8F1B5_9ZZZZ</name>
<dbReference type="EMBL" id="LNQE01001647">
    <property type="protein sequence ID" value="KUG14526.1"/>
    <property type="molecule type" value="Genomic_DNA"/>
</dbReference>
<dbReference type="InterPro" id="IPR000671">
    <property type="entry name" value="Peptidase_A31"/>
</dbReference>
<sequence length="146" mass="15822">MVRMLLGIGNTLRRDDGVGNYIASRFRARGWLVIDCGTMPENFTGVVRRHHPELLVLVDAADIGRAPGVFRIVAPDRIGDVSTGTHNIPLSHLIGFLSESAGRIIFIGIQPGEVGDGEGITPVVRGGADQLIDLLKSNRIDDIERM</sequence>
<dbReference type="GO" id="GO:0004190">
    <property type="term" value="F:aspartic-type endopeptidase activity"/>
    <property type="evidence" value="ECO:0007669"/>
    <property type="project" value="UniProtKB-KW"/>
</dbReference>
<keyword evidence="2 5" id="KW-0645">Protease</keyword>
<comment type="similarity">
    <text evidence="1">Belongs to the peptidase A31 family.</text>
</comment>
<evidence type="ECO:0000256" key="4">
    <source>
        <dbReference type="ARBA" id="ARBA00022801"/>
    </source>
</evidence>
<dbReference type="GO" id="GO:0016485">
    <property type="term" value="P:protein processing"/>
    <property type="evidence" value="ECO:0007669"/>
    <property type="project" value="TreeGrafter"/>
</dbReference>
<dbReference type="PRINTS" id="PR00446">
    <property type="entry name" value="HYDRGNUPTAKE"/>
</dbReference>
<organism evidence="5">
    <name type="scientific">hydrocarbon metagenome</name>
    <dbReference type="NCBI Taxonomy" id="938273"/>
    <lineage>
        <taxon>unclassified sequences</taxon>
        <taxon>metagenomes</taxon>
        <taxon>ecological metagenomes</taxon>
    </lineage>
</organism>
<evidence type="ECO:0000256" key="3">
    <source>
        <dbReference type="ARBA" id="ARBA00022750"/>
    </source>
</evidence>
<keyword evidence="3" id="KW-0064">Aspartyl protease</keyword>